<dbReference type="Pfam" id="PF00023">
    <property type="entry name" value="Ank"/>
    <property type="match status" value="1"/>
</dbReference>
<evidence type="ECO:0000313" key="3">
    <source>
        <dbReference type="EMBL" id="KAG6776750.1"/>
    </source>
</evidence>
<feature type="region of interest" description="Disordered" evidence="2">
    <location>
        <begin position="165"/>
        <end position="209"/>
    </location>
</feature>
<organism evidence="3 4">
    <name type="scientific">Populus tomentosa</name>
    <name type="common">Chinese white poplar</name>
    <dbReference type="NCBI Taxonomy" id="118781"/>
    <lineage>
        <taxon>Eukaryota</taxon>
        <taxon>Viridiplantae</taxon>
        <taxon>Streptophyta</taxon>
        <taxon>Embryophyta</taxon>
        <taxon>Tracheophyta</taxon>
        <taxon>Spermatophyta</taxon>
        <taxon>Magnoliopsida</taxon>
        <taxon>eudicotyledons</taxon>
        <taxon>Gunneridae</taxon>
        <taxon>Pentapetalae</taxon>
        <taxon>rosids</taxon>
        <taxon>fabids</taxon>
        <taxon>Malpighiales</taxon>
        <taxon>Salicaceae</taxon>
        <taxon>Saliceae</taxon>
        <taxon>Populus</taxon>
    </lineage>
</organism>
<keyword evidence="1" id="KW-0040">ANK repeat</keyword>
<sequence length="419" mass="47069">MLLTRNQDALYVYKAKNSHLQKAIHAAKLLKSLPVSVRARLQSRDGNYKVTDVYGNNAVHEAAATGNVEMAKILLNFDRDLHCRTTNDGQQNEDCSDDLLQIMNNRGETALFRAAAFGRTKMVRFLCSKIMNKGVHRRRNDSTSILHIAVLGKYFGLPDIGGDDDDKELGDSDDDKELDDSDDVKESGKLHSSQGQDLESGHGRILSHQSNNAGSAISKMYHGVWRCMAKGFPAIRKLWGIKKKQKGVLELVRTLAETDLTWRNVNHGRSGYEILSRDKVDEAEREEEPPSPSDLPEQIKPISPKETPLIAAARHGILEIIEAILEVYPQAIEHINEKDESIFHAAARCHRKEIFDLPYASMPRLGRRITCNGDSILHQAAYLGETHHRDRPGDALRMQSDIQWFKVPSSLTCCFKISL</sequence>
<proteinExistence type="predicted"/>
<feature type="repeat" description="ANK" evidence="1">
    <location>
        <begin position="54"/>
        <end position="86"/>
    </location>
</feature>
<gene>
    <name evidence="3" type="ORF">POTOM_016538</name>
</gene>
<dbReference type="EMBL" id="JAAWWB010000008">
    <property type="protein sequence ID" value="KAG6776750.1"/>
    <property type="molecule type" value="Genomic_DNA"/>
</dbReference>
<dbReference type="SMART" id="SM00248">
    <property type="entry name" value="ANK"/>
    <property type="match status" value="3"/>
</dbReference>
<evidence type="ECO:0000256" key="1">
    <source>
        <dbReference type="PROSITE-ProRule" id="PRU00023"/>
    </source>
</evidence>
<keyword evidence="4" id="KW-1185">Reference proteome</keyword>
<feature type="region of interest" description="Disordered" evidence="2">
    <location>
        <begin position="275"/>
        <end position="301"/>
    </location>
</feature>
<reference evidence="3" key="1">
    <citation type="journal article" date="2020" name="bioRxiv">
        <title>Hybrid origin of Populus tomentosa Carr. identified through genome sequencing and phylogenomic analysis.</title>
        <authorList>
            <person name="An X."/>
            <person name="Gao K."/>
            <person name="Chen Z."/>
            <person name="Li J."/>
            <person name="Yang X."/>
            <person name="Yang X."/>
            <person name="Zhou J."/>
            <person name="Guo T."/>
            <person name="Zhao T."/>
            <person name="Huang S."/>
            <person name="Miao D."/>
            <person name="Khan W.U."/>
            <person name="Rao P."/>
            <person name="Ye M."/>
            <person name="Lei B."/>
            <person name="Liao W."/>
            <person name="Wang J."/>
            <person name="Ji L."/>
            <person name="Li Y."/>
            <person name="Guo B."/>
            <person name="Mustafa N.S."/>
            <person name="Li S."/>
            <person name="Yun Q."/>
            <person name="Keller S.R."/>
            <person name="Mao J."/>
            <person name="Zhang R."/>
            <person name="Strauss S.H."/>
        </authorList>
    </citation>
    <scope>NUCLEOTIDE SEQUENCE</scope>
    <source>
        <strain evidence="3">GM15</strain>
        <tissue evidence="3">Leaf</tissue>
    </source>
</reference>
<protein>
    <recommendedName>
        <fullName evidence="5">Ankyrin repeat family protein</fullName>
    </recommendedName>
</protein>
<dbReference type="PROSITE" id="PS50297">
    <property type="entry name" value="ANK_REP_REGION"/>
    <property type="match status" value="1"/>
</dbReference>
<evidence type="ECO:0008006" key="5">
    <source>
        <dbReference type="Google" id="ProtNLM"/>
    </source>
</evidence>
<evidence type="ECO:0000256" key="2">
    <source>
        <dbReference type="SAM" id="MobiDB-lite"/>
    </source>
</evidence>
<dbReference type="PANTHER" id="PTHR24121">
    <property type="entry name" value="NO MECHANORECEPTOR POTENTIAL C, ISOFORM D-RELATED"/>
    <property type="match status" value="1"/>
</dbReference>
<comment type="caution">
    <text evidence="3">The sequence shown here is derived from an EMBL/GenBank/DDBJ whole genome shotgun (WGS) entry which is preliminary data.</text>
</comment>
<accession>A0A8X8D3U5</accession>
<dbReference type="PANTHER" id="PTHR24121:SF29">
    <property type="match status" value="1"/>
</dbReference>
<evidence type="ECO:0000313" key="4">
    <source>
        <dbReference type="Proteomes" id="UP000886885"/>
    </source>
</evidence>
<dbReference type="OrthoDB" id="1855590at2759"/>
<feature type="compositionally biased region" description="Acidic residues" evidence="2">
    <location>
        <begin position="165"/>
        <end position="183"/>
    </location>
</feature>
<name>A0A8X8D3U5_POPTO</name>
<dbReference type="Proteomes" id="UP000886885">
    <property type="component" value="Chromosome 4D"/>
</dbReference>
<dbReference type="InterPro" id="IPR002110">
    <property type="entry name" value="Ankyrin_rpt"/>
</dbReference>
<dbReference type="PROSITE" id="PS50088">
    <property type="entry name" value="ANK_REPEAT"/>
    <property type="match status" value="1"/>
</dbReference>
<dbReference type="AlphaFoldDB" id="A0A8X8D3U5"/>